<sequence>MCSQISSGSAGTVRACGGGDGGGGGAGSMAADGQIGRIAARMARISAARVQHFGVAGLQAMRAAWEEQAGHSPAGGSSQQATTRVPCHSPIILCYSTRGRNAAPRLLIVADVEQPGRGGQSGSSPSDRSGDADAIWLSAAPASRSPRLSCLITHHHAQLPSQPHAPHSAEKADVIRRPVTVLLRQQ</sequence>
<proteinExistence type="predicted"/>
<keyword evidence="3" id="KW-1185">Reference proteome</keyword>
<organism evidence="2 3">
    <name type="scientific">Wolfiporia cocos (strain MD-104)</name>
    <name type="common">Brown rot fungus</name>
    <dbReference type="NCBI Taxonomy" id="742152"/>
    <lineage>
        <taxon>Eukaryota</taxon>
        <taxon>Fungi</taxon>
        <taxon>Dikarya</taxon>
        <taxon>Basidiomycota</taxon>
        <taxon>Agaricomycotina</taxon>
        <taxon>Agaricomycetes</taxon>
        <taxon>Polyporales</taxon>
        <taxon>Phaeolaceae</taxon>
        <taxon>Wolfiporia</taxon>
    </lineage>
</organism>
<protein>
    <submittedName>
        <fullName evidence="2">Uncharacterized protein</fullName>
    </submittedName>
</protein>
<dbReference type="AlphaFoldDB" id="A0A2H3J2L4"/>
<evidence type="ECO:0000313" key="3">
    <source>
        <dbReference type="Proteomes" id="UP000218811"/>
    </source>
</evidence>
<gene>
    <name evidence="2" type="ORF">WOLCODRAFT_157204</name>
</gene>
<evidence type="ECO:0000256" key="1">
    <source>
        <dbReference type="SAM" id="MobiDB-lite"/>
    </source>
</evidence>
<evidence type="ECO:0000313" key="2">
    <source>
        <dbReference type="EMBL" id="PCH36490.1"/>
    </source>
</evidence>
<reference evidence="2 3" key="1">
    <citation type="journal article" date="2012" name="Science">
        <title>The Paleozoic origin of enzymatic lignin decomposition reconstructed from 31 fungal genomes.</title>
        <authorList>
            <person name="Floudas D."/>
            <person name="Binder M."/>
            <person name="Riley R."/>
            <person name="Barry K."/>
            <person name="Blanchette R.A."/>
            <person name="Henrissat B."/>
            <person name="Martinez A.T."/>
            <person name="Otillar R."/>
            <person name="Spatafora J.W."/>
            <person name="Yadav J.S."/>
            <person name="Aerts A."/>
            <person name="Benoit I."/>
            <person name="Boyd A."/>
            <person name="Carlson A."/>
            <person name="Copeland A."/>
            <person name="Coutinho P.M."/>
            <person name="de Vries R.P."/>
            <person name="Ferreira P."/>
            <person name="Findley K."/>
            <person name="Foster B."/>
            <person name="Gaskell J."/>
            <person name="Glotzer D."/>
            <person name="Gorecki P."/>
            <person name="Heitman J."/>
            <person name="Hesse C."/>
            <person name="Hori C."/>
            <person name="Igarashi K."/>
            <person name="Jurgens J.A."/>
            <person name="Kallen N."/>
            <person name="Kersten P."/>
            <person name="Kohler A."/>
            <person name="Kuees U."/>
            <person name="Kumar T.K.A."/>
            <person name="Kuo A."/>
            <person name="LaButti K."/>
            <person name="Larrondo L.F."/>
            <person name="Lindquist E."/>
            <person name="Ling A."/>
            <person name="Lombard V."/>
            <person name="Lucas S."/>
            <person name="Lundell T."/>
            <person name="Martin R."/>
            <person name="McLaughlin D.J."/>
            <person name="Morgenstern I."/>
            <person name="Morin E."/>
            <person name="Murat C."/>
            <person name="Nagy L.G."/>
            <person name="Nolan M."/>
            <person name="Ohm R.A."/>
            <person name="Patyshakuliyeva A."/>
            <person name="Rokas A."/>
            <person name="Ruiz-Duenas F.J."/>
            <person name="Sabat G."/>
            <person name="Salamov A."/>
            <person name="Samejima M."/>
            <person name="Schmutz J."/>
            <person name="Slot J.C."/>
            <person name="St John F."/>
            <person name="Stenlid J."/>
            <person name="Sun H."/>
            <person name="Sun S."/>
            <person name="Syed K."/>
            <person name="Tsang A."/>
            <person name="Wiebenga A."/>
            <person name="Young D."/>
            <person name="Pisabarro A."/>
            <person name="Eastwood D.C."/>
            <person name="Martin F."/>
            <person name="Cullen D."/>
            <person name="Grigoriev I.V."/>
            <person name="Hibbett D.S."/>
        </authorList>
    </citation>
    <scope>NUCLEOTIDE SEQUENCE [LARGE SCALE GENOMIC DNA]</scope>
    <source>
        <strain evidence="2 3">MD-104</strain>
    </source>
</reference>
<dbReference type="Proteomes" id="UP000218811">
    <property type="component" value="Unassembled WGS sequence"/>
</dbReference>
<accession>A0A2H3J2L4</accession>
<feature type="region of interest" description="Disordered" evidence="1">
    <location>
        <begin position="111"/>
        <end position="131"/>
    </location>
</feature>
<name>A0A2H3J2L4_WOLCO</name>
<dbReference type="EMBL" id="KB467876">
    <property type="protein sequence ID" value="PCH36490.1"/>
    <property type="molecule type" value="Genomic_DNA"/>
</dbReference>